<comment type="caution">
    <text evidence="3">The sequence shown here is derived from an EMBL/GenBank/DDBJ whole genome shotgun (WGS) entry which is preliminary data.</text>
</comment>
<feature type="signal peptide" evidence="1">
    <location>
        <begin position="1"/>
        <end position="27"/>
    </location>
</feature>
<dbReference type="Proteomes" id="UP001204562">
    <property type="component" value="Unassembled WGS sequence"/>
</dbReference>
<dbReference type="InterPro" id="IPR012854">
    <property type="entry name" value="Cu_amine_oxidase-like_N"/>
</dbReference>
<dbReference type="Pfam" id="PF07833">
    <property type="entry name" value="Cu_amine_oxidN1"/>
    <property type="match status" value="1"/>
</dbReference>
<evidence type="ECO:0000256" key="1">
    <source>
        <dbReference type="SAM" id="SignalP"/>
    </source>
</evidence>
<gene>
    <name evidence="3" type="ORF">NE579_02165</name>
</gene>
<keyword evidence="1" id="KW-0732">Signal</keyword>
<dbReference type="Gene3D" id="3.30.457.10">
    <property type="entry name" value="Copper amine oxidase-like, N-terminal domain"/>
    <property type="match status" value="1"/>
</dbReference>
<organism evidence="3 4">
    <name type="scientific">Intestinimonas massiliensis</name>
    <name type="common">ex Afouda et al. 2020</name>
    <dbReference type="NCBI Taxonomy" id="1673721"/>
    <lineage>
        <taxon>Bacteria</taxon>
        <taxon>Bacillati</taxon>
        <taxon>Bacillota</taxon>
        <taxon>Clostridia</taxon>
        <taxon>Eubacteriales</taxon>
        <taxon>Intestinimonas</taxon>
    </lineage>
</organism>
<name>A0AAW5JGW5_9FIRM</name>
<dbReference type="SUPFAM" id="SSF55383">
    <property type="entry name" value="Copper amine oxidase, domain N"/>
    <property type="match status" value="1"/>
</dbReference>
<accession>A0AAW5JGW5</accession>
<dbReference type="RefSeq" id="WP_256303088.1">
    <property type="nucleotide sequence ID" value="NZ_JANFYS010000002.1"/>
</dbReference>
<evidence type="ECO:0000313" key="4">
    <source>
        <dbReference type="Proteomes" id="UP001204562"/>
    </source>
</evidence>
<proteinExistence type="predicted"/>
<dbReference type="AlphaFoldDB" id="A0AAW5JGW5"/>
<dbReference type="InterPro" id="IPR036582">
    <property type="entry name" value="Mao_N_sf"/>
</dbReference>
<evidence type="ECO:0000313" key="3">
    <source>
        <dbReference type="EMBL" id="MCQ4769271.1"/>
    </source>
</evidence>
<reference evidence="3" key="1">
    <citation type="submission" date="2022-06" db="EMBL/GenBank/DDBJ databases">
        <title>Isolation of gut microbiota from human fecal samples.</title>
        <authorList>
            <person name="Pamer E.G."/>
            <person name="Barat B."/>
            <person name="Waligurski E."/>
            <person name="Medina S."/>
            <person name="Paddock L."/>
            <person name="Mostad J."/>
        </authorList>
    </citation>
    <scope>NUCLEOTIDE SEQUENCE</scope>
    <source>
        <strain evidence="3">DFI.9.91</strain>
    </source>
</reference>
<dbReference type="EMBL" id="JANFYS010000002">
    <property type="protein sequence ID" value="MCQ4769271.1"/>
    <property type="molecule type" value="Genomic_DNA"/>
</dbReference>
<feature type="chain" id="PRO_5043980765" evidence="1">
    <location>
        <begin position="28"/>
        <end position="500"/>
    </location>
</feature>
<protein>
    <submittedName>
        <fullName evidence="3">Copper amine oxidase N-terminal domain-containing protein</fullName>
    </submittedName>
</protein>
<sequence length="500" mass="53226">MKHTLKRVLAMGTALVLTLGLSTAALAAEGEEPPVSPAPAAEQTIAVQLDGQNLTFTDAVPQVKDQRTFLPFRAVFEAMGAEVSNEGDVITAARDGKTLTMTIGSAEATLTEGETATVITMDVAPYVDSATWRTYVPVRFAAQAFGCAVGWDQDDQTAVIVDTEKLLGSAKAGKEYTILAKYLEYSRQFNEGAWAVTADFDADLSMMGMGPATVDGTLEGVVADAVKAQMSMNMKLDLEELMADLSAPAAAGTSEEPAAPTAEEQALLTALKEKGVGLEMRMDMDKGMLYMTFTGEALEALGLPADTWYSMDMGALFEQLGMDYAELMDLSKTLDASVMLEAMLQSADLSDKDTAYATVAGLVDSAAKLLSDEGFQKNGSDYTTAYTYTQDGADMTLSFTLNTKNDKVVGYAMDIKMTMVTGAETGETTEVMTMTMGMDEKNHMTAEMKMDLLGLMSMNMTISGDYKTTDKTPAVEPPAGAVVVPFEELGMETAAPETAA</sequence>
<feature type="domain" description="Copper amine oxidase-like N-terminal" evidence="2">
    <location>
        <begin position="49"/>
        <end position="160"/>
    </location>
</feature>
<evidence type="ECO:0000259" key="2">
    <source>
        <dbReference type="Pfam" id="PF07833"/>
    </source>
</evidence>